<keyword evidence="1" id="KW-0547">Nucleotide-binding</keyword>
<feature type="domain" description="UvrD-like helicase C-terminal" evidence="3">
    <location>
        <begin position="403"/>
        <end position="454"/>
    </location>
</feature>
<name>A0A1Z4BMX8_9FLAO</name>
<evidence type="ECO:0000259" key="3">
    <source>
        <dbReference type="Pfam" id="PF13538"/>
    </source>
</evidence>
<dbReference type="InterPro" id="IPR050534">
    <property type="entry name" value="Coronavir_polyprotein_1ab"/>
</dbReference>
<dbReference type="GO" id="GO:0005524">
    <property type="term" value="F:ATP binding"/>
    <property type="evidence" value="ECO:0007669"/>
    <property type="project" value="UniProtKB-KW"/>
</dbReference>
<evidence type="ECO:0000313" key="4">
    <source>
        <dbReference type="EMBL" id="ASF42661.1"/>
    </source>
</evidence>
<dbReference type="InterPro" id="IPR027785">
    <property type="entry name" value="UvrD-like_helicase_C"/>
</dbReference>
<dbReference type="InterPro" id="IPR027417">
    <property type="entry name" value="P-loop_NTPase"/>
</dbReference>
<evidence type="ECO:0000256" key="2">
    <source>
        <dbReference type="ARBA" id="ARBA00022840"/>
    </source>
</evidence>
<organism evidence="4 5">
    <name type="scientific">Capnocytophaga endodontalis</name>
    <dbReference type="NCBI Taxonomy" id="2708117"/>
    <lineage>
        <taxon>Bacteria</taxon>
        <taxon>Pseudomonadati</taxon>
        <taxon>Bacteroidota</taxon>
        <taxon>Flavobacteriia</taxon>
        <taxon>Flavobacteriales</taxon>
        <taxon>Flavobacteriaceae</taxon>
        <taxon>Capnocytophaga</taxon>
    </lineage>
</organism>
<dbReference type="KEGG" id="capn:CBG49_06010"/>
<keyword evidence="5" id="KW-1185">Reference proteome</keyword>
<dbReference type="Gene3D" id="2.30.30.940">
    <property type="match status" value="1"/>
</dbReference>
<accession>A0A1Z4BMX8</accession>
<dbReference type="PANTHER" id="PTHR43788:SF6">
    <property type="entry name" value="DNA HELICASE B"/>
    <property type="match status" value="1"/>
</dbReference>
<dbReference type="PANTHER" id="PTHR43788">
    <property type="entry name" value="DNA2/NAM7 HELICASE FAMILY MEMBER"/>
    <property type="match status" value="1"/>
</dbReference>
<dbReference type="Proteomes" id="UP000197007">
    <property type="component" value="Chromosome"/>
</dbReference>
<sequence length="462" mass="52797">MDEKPFLNALFQAFKHIPTPSQEVALQMLTKYLLDTDASEKVFLLKGFAGTGKTSITRCLIATLPLIHHQAVLLAPTGRAAKVMSHFAKKQAFTIHKYLYYTTTMGTEISFKLRANKHYNTLFIVDEASMLADIDDLMRFVYSGKNCKLLLIGDTAQLPPVGTEVSPALSVSHLEYQYNKEVLTTTLTEVLRQKNKSGILRNATRLRKTLFGQAKSPDFLFNLKSPDVIRLTGSEEISDAINESYELYGSEETAIIVRSNKRAVGWNAYIRRSILDIEDEIAAGDLLMVVKNNYFWCKNNPEVSFIANGDIIEVLHIYSFYEEYGFRFAEVSVQLIDYPNQPPFDTVILLNTLYSEAPALTPAESQQLYEEVLADYYDEPSSYKKHQQLKENPYFNALQVKFSYAITCHKSQGGQWDAIFIEKPYLPEDYVIDESYYRWLYTALTRAKQQVYLIGFPETDFN</sequence>
<dbReference type="CDD" id="cd18809">
    <property type="entry name" value="SF1_C_RecD"/>
    <property type="match status" value="1"/>
</dbReference>
<gene>
    <name evidence="4" type="ORF">CBG49_06010</name>
</gene>
<reference evidence="5" key="1">
    <citation type="submission" date="2017-06" db="EMBL/GenBank/DDBJ databases">
        <title>Complete genome sequence of Capnocytophaga sp. KCOM 1579 (=ChDC OS43) isolated from a human refractory periapical abscess lesion.</title>
        <authorList>
            <person name="Kook J.-K."/>
            <person name="Park S.-N."/>
            <person name="Lim Y.K."/>
            <person name="Roh H."/>
        </authorList>
    </citation>
    <scope>NUCLEOTIDE SEQUENCE [LARGE SCALE GENOMIC DNA]</scope>
    <source>
        <strain evidence="5">ChDC OS43</strain>
    </source>
</reference>
<keyword evidence="4" id="KW-0255">Endonuclease</keyword>
<dbReference type="CDD" id="cd17933">
    <property type="entry name" value="DEXSc_RecD-like"/>
    <property type="match status" value="1"/>
</dbReference>
<dbReference type="RefSeq" id="WP_088593779.1">
    <property type="nucleotide sequence ID" value="NZ_CP022022.1"/>
</dbReference>
<dbReference type="Pfam" id="PF13538">
    <property type="entry name" value="UvrD_C_2"/>
    <property type="match status" value="1"/>
</dbReference>
<dbReference type="SUPFAM" id="SSF52540">
    <property type="entry name" value="P-loop containing nucleoside triphosphate hydrolases"/>
    <property type="match status" value="1"/>
</dbReference>
<dbReference type="GO" id="GO:0003678">
    <property type="term" value="F:DNA helicase activity"/>
    <property type="evidence" value="ECO:0007669"/>
    <property type="project" value="UniProtKB-ARBA"/>
</dbReference>
<protein>
    <submittedName>
        <fullName evidence="4">ATP-dependent endonuclease</fullName>
    </submittedName>
</protein>
<evidence type="ECO:0000256" key="1">
    <source>
        <dbReference type="ARBA" id="ARBA00022741"/>
    </source>
</evidence>
<proteinExistence type="predicted"/>
<keyword evidence="4" id="KW-0378">Hydrolase</keyword>
<dbReference type="GO" id="GO:0004519">
    <property type="term" value="F:endonuclease activity"/>
    <property type="evidence" value="ECO:0007669"/>
    <property type="project" value="UniProtKB-KW"/>
</dbReference>
<dbReference type="Gene3D" id="3.40.50.300">
    <property type="entry name" value="P-loop containing nucleotide triphosphate hydrolases"/>
    <property type="match status" value="3"/>
</dbReference>
<evidence type="ECO:0000313" key="5">
    <source>
        <dbReference type="Proteomes" id="UP000197007"/>
    </source>
</evidence>
<dbReference type="EMBL" id="CP022022">
    <property type="protein sequence ID" value="ASF42661.1"/>
    <property type="molecule type" value="Genomic_DNA"/>
</dbReference>
<dbReference type="AlphaFoldDB" id="A0A1Z4BMX8"/>
<keyword evidence="2" id="KW-0067">ATP-binding</keyword>
<dbReference type="Pfam" id="PF13245">
    <property type="entry name" value="AAA_19"/>
    <property type="match status" value="1"/>
</dbReference>
<keyword evidence="4" id="KW-0540">Nuclease</keyword>